<organism evidence="8 9">
    <name type="scientific">Actinomadura alba</name>
    <dbReference type="NCBI Taxonomy" id="406431"/>
    <lineage>
        <taxon>Bacteria</taxon>
        <taxon>Bacillati</taxon>
        <taxon>Actinomycetota</taxon>
        <taxon>Actinomycetes</taxon>
        <taxon>Streptosporangiales</taxon>
        <taxon>Thermomonosporaceae</taxon>
        <taxon>Actinomadura</taxon>
    </lineage>
</organism>
<accession>A0ABR7LN44</accession>
<sequence>MNTGDLGSVLRGRDFRRLYATRLTSQLSDGVFQIALASYVFFSPEKQTTAGKAAAAFAVLLLPYSLIGPFAGVFIDRWSRRQILVFAPVVRAVLVAAVAGLLAAGQDGAPFFLAALLVLGVNRFFLSALSAALPRVVGRELLVMANSLSVTSGTIIAFVGAGVGYLLRKVFGGGQADTALILLCTAGLYLLAALVATTLRRDQLGPDLDRALPQTRDALGNVVHGLADGAAHIWRRRPAALALAAISLHRFLYGITMIMAALLFRNYFSTSADTGLDRFALFLGATGAGFLAGAVITPWVVRLTGKNGWIVLLLLAAAVIEAALGLPFRETLFVIGGFALGLVSQGVKLSVDVIVQETVDDAYRGRVFAVYDMLFNATFVAAAAVAAATVPPTGKSYAVLGVVIAVYACAAVAYRLATRAHAAVTSERRTGKHGTGERRTGERGTVEPRTAEQGDRGDAGA</sequence>
<feature type="compositionally biased region" description="Basic and acidic residues" evidence="6">
    <location>
        <begin position="426"/>
        <end position="461"/>
    </location>
</feature>
<feature type="transmembrane region" description="Helical" evidence="7">
    <location>
        <begin position="83"/>
        <end position="105"/>
    </location>
</feature>
<evidence type="ECO:0000313" key="8">
    <source>
        <dbReference type="EMBL" id="MBC6466166.1"/>
    </source>
</evidence>
<feature type="transmembrane region" description="Helical" evidence="7">
    <location>
        <begin position="396"/>
        <end position="417"/>
    </location>
</feature>
<feature type="transmembrane region" description="Helical" evidence="7">
    <location>
        <begin position="145"/>
        <end position="167"/>
    </location>
</feature>
<feature type="transmembrane region" description="Helical" evidence="7">
    <location>
        <begin position="54"/>
        <end position="76"/>
    </location>
</feature>
<dbReference type="Pfam" id="PF07690">
    <property type="entry name" value="MFS_1"/>
    <property type="match status" value="1"/>
</dbReference>
<evidence type="ECO:0000256" key="5">
    <source>
        <dbReference type="ARBA" id="ARBA00023136"/>
    </source>
</evidence>
<feature type="transmembrane region" description="Helical" evidence="7">
    <location>
        <begin position="308"/>
        <end position="326"/>
    </location>
</feature>
<feature type="transmembrane region" description="Helical" evidence="7">
    <location>
        <begin position="367"/>
        <end position="390"/>
    </location>
</feature>
<keyword evidence="9" id="KW-1185">Reference proteome</keyword>
<keyword evidence="2" id="KW-1003">Cell membrane</keyword>
<evidence type="ECO:0000256" key="2">
    <source>
        <dbReference type="ARBA" id="ARBA00022475"/>
    </source>
</evidence>
<proteinExistence type="predicted"/>
<evidence type="ECO:0000256" key="4">
    <source>
        <dbReference type="ARBA" id="ARBA00022989"/>
    </source>
</evidence>
<gene>
    <name evidence="8" type="ORF">HKK74_11740</name>
</gene>
<reference evidence="8 9" key="1">
    <citation type="submission" date="2020-06" db="EMBL/GenBank/DDBJ databases">
        <title>Actinomadura xiongansis sp. nov., isolated from soil of Baiyangdian.</title>
        <authorList>
            <person name="Zhang X."/>
        </authorList>
    </citation>
    <scope>NUCLEOTIDE SEQUENCE [LARGE SCALE GENOMIC DNA]</scope>
    <source>
        <strain evidence="8 9">HBUM206468</strain>
    </source>
</reference>
<protein>
    <submittedName>
        <fullName evidence="8">MFS transporter</fullName>
    </submittedName>
</protein>
<dbReference type="PANTHER" id="PTHR23513:SF17">
    <property type="entry name" value="MEMBRANE PROTEIN"/>
    <property type="match status" value="1"/>
</dbReference>
<dbReference type="Proteomes" id="UP000805614">
    <property type="component" value="Unassembled WGS sequence"/>
</dbReference>
<feature type="transmembrane region" description="Helical" evidence="7">
    <location>
        <begin position="332"/>
        <end position="355"/>
    </location>
</feature>
<evidence type="ECO:0000256" key="6">
    <source>
        <dbReference type="SAM" id="MobiDB-lite"/>
    </source>
</evidence>
<evidence type="ECO:0000256" key="1">
    <source>
        <dbReference type="ARBA" id="ARBA00004651"/>
    </source>
</evidence>
<feature type="transmembrane region" description="Helical" evidence="7">
    <location>
        <begin position="279"/>
        <end position="301"/>
    </location>
</feature>
<dbReference type="InterPro" id="IPR011701">
    <property type="entry name" value="MFS"/>
</dbReference>
<comment type="subcellular location">
    <subcellularLocation>
        <location evidence="1">Cell membrane</location>
        <topology evidence="1">Multi-pass membrane protein</topology>
    </subcellularLocation>
</comment>
<feature type="region of interest" description="Disordered" evidence="6">
    <location>
        <begin position="425"/>
        <end position="461"/>
    </location>
</feature>
<dbReference type="EMBL" id="JABVEC010000007">
    <property type="protein sequence ID" value="MBC6466166.1"/>
    <property type="molecule type" value="Genomic_DNA"/>
</dbReference>
<keyword evidence="4 7" id="KW-1133">Transmembrane helix</keyword>
<dbReference type="CDD" id="cd06173">
    <property type="entry name" value="MFS_MefA_like"/>
    <property type="match status" value="1"/>
</dbReference>
<dbReference type="Gene3D" id="1.20.1250.20">
    <property type="entry name" value="MFS general substrate transporter like domains"/>
    <property type="match status" value="1"/>
</dbReference>
<keyword evidence="5 7" id="KW-0472">Membrane</keyword>
<feature type="transmembrane region" description="Helical" evidence="7">
    <location>
        <begin position="111"/>
        <end position="133"/>
    </location>
</feature>
<comment type="caution">
    <text evidence="8">The sequence shown here is derived from an EMBL/GenBank/DDBJ whole genome shotgun (WGS) entry which is preliminary data.</text>
</comment>
<dbReference type="RefSeq" id="WP_187243182.1">
    <property type="nucleotide sequence ID" value="NZ_BAAAOK010000059.1"/>
</dbReference>
<dbReference type="InterPro" id="IPR036259">
    <property type="entry name" value="MFS_trans_sf"/>
</dbReference>
<evidence type="ECO:0000313" key="9">
    <source>
        <dbReference type="Proteomes" id="UP000805614"/>
    </source>
</evidence>
<name>A0ABR7LN44_9ACTN</name>
<evidence type="ECO:0000256" key="7">
    <source>
        <dbReference type="SAM" id="Phobius"/>
    </source>
</evidence>
<keyword evidence="3 7" id="KW-0812">Transmembrane</keyword>
<dbReference type="PANTHER" id="PTHR23513">
    <property type="entry name" value="INTEGRAL MEMBRANE EFFLUX PROTEIN-RELATED"/>
    <property type="match status" value="1"/>
</dbReference>
<feature type="transmembrane region" description="Helical" evidence="7">
    <location>
        <begin position="240"/>
        <end position="264"/>
    </location>
</feature>
<feature type="transmembrane region" description="Helical" evidence="7">
    <location>
        <begin position="179"/>
        <end position="199"/>
    </location>
</feature>
<evidence type="ECO:0000256" key="3">
    <source>
        <dbReference type="ARBA" id="ARBA00022692"/>
    </source>
</evidence>
<dbReference type="SUPFAM" id="SSF103473">
    <property type="entry name" value="MFS general substrate transporter"/>
    <property type="match status" value="1"/>
</dbReference>